<protein>
    <recommendedName>
        <fullName evidence="4">O-antigen ligase like membrane protein</fullName>
    </recommendedName>
</protein>
<feature type="transmembrane region" description="Helical" evidence="1">
    <location>
        <begin position="115"/>
        <end position="135"/>
    </location>
</feature>
<proteinExistence type="predicted"/>
<feature type="transmembrane region" description="Helical" evidence="1">
    <location>
        <begin position="147"/>
        <end position="172"/>
    </location>
</feature>
<evidence type="ECO:0008006" key="4">
    <source>
        <dbReference type="Google" id="ProtNLM"/>
    </source>
</evidence>
<sequence length="404" mass="46937">MIKRNKLKNEGSLIDVLLILTIFLFAIDFLNKSNYIILILMFNFSIWMLTKKRYLYITYELIVLSICFTLYFLIYKIYNPISLQSFIVIWIGPIIAYIVGYHICGEINGIKIKHALLILAFGTFIHGALNMIFFLKKGMDGRHIPDIWSGIAMTATLQGVLFTMICSLVFYSIFIEKNFGLKLIIIGCVLFSIFSTTQTASRSILVIVAIVFMINTILYLFINRYNKKIVKKFLINLVLLIVVAFAIYNVFDFKNIYQQSPLYKRVHSEYETELDKDPRFEMYETVIDEMFEYPLGGNKIQGSLNYAHNLWLDTVIEVGILPFFILVIYTIMTLITIIKFMKHNGIKKEDKYMVLSIYSALLLNFSVEPILQGVPYIFIVMCIINGMTKRVLDQTIYLERISKV</sequence>
<name>A0ABR7K406_9FIRM</name>
<organism evidence="2 3">
    <name type="scientific">Paeniclostridium hominis</name>
    <dbReference type="NCBI Taxonomy" id="2764329"/>
    <lineage>
        <taxon>Bacteria</taxon>
        <taxon>Bacillati</taxon>
        <taxon>Bacillota</taxon>
        <taxon>Clostridia</taxon>
        <taxon>Peptostreptococcales</taxon>
        <taxon>Peptostreptococcaceae</taxon>
        <taxon>Paeniclostridium</taxon>
    </lineage>
</organism>
<evidence type="ECO:0000313" key="3">
    <source>
        <dbReference type="Proteomes" id="UP000611796"/>
    </source>
</evidence>
<keyword evidence="3" id="KW-1185">Reference proteome</keyword>
<feature type="transmembrane region" description="Helical" evidence="1">
    <location>
        <begin position="179"/>
        <end position="197"/>
    </location>
</feature>
<feature type="transmembrane region" description="Helical" evidence="1">
    <location>
        <begin position="57"/>
        <end position="75"/>
    </location>
</feature>
<dbReference type="Proteomes" id="UP000611796">
    <property type="component" value="Unassembled WGS sequence"/>
</dbReference>
<comment type="caution">
    <text evidence="2">The sequence shown here is derived from an EMBL/GenBank/DDBJ whole genome shotgun (WGS) entry which is preliminary data.</text>
</comment>
<evidence type="ECO:0000313" key="2">
    <source>
        <dbReference type="EMBL" id="MBC6003810.1"/>
    </source>
</evidence>
<dbReference type="EMBL" id="JACRWD010000002">
    <property type="protein sequence ID" value="MBC6003810.1"/>
    <property type="molecule type" value="Genomic_DNA"/>
</dbReference>
<keyword evidence="1" id="KW-1133">Transmembrane helix</keyword>
<gene>
    <name evidence="2" type="ORF">H8891_08345</name>
</gene>
<feature type="transmembrane region" description="Helical" evidence="1">
    <location>
        <begin position="203"/>
        <end position="221"/>
    </location>
</feature>
<feature type="transmembrane region" description="Helical" evidence="1">
    <location>
        <begin position="320"/>
        <end position="340"/>
    </location>
</feature>
<keyword evidence="1" id="KW-0472">Membrane</keyword>
<feature type="transmembrane region" description="Helical" evidence="1">
    <location>
        <begin position="33"/>
        <end position="50"/>
    </location>
</feature>
<reference evidence="2 3" key="1">
    <citation type="submission" date="2020-08" db="EMBL/GenBank/DDBJ databases">
        <authorList>
            <person name="Liu C."/>
            <person name="Sun Q."/>
        </authorList>
    </citation>
    <scope>NUCLEOTIDE SEQUENCE [LARGE SCALE GENOMIC DNA]</scope>
    <source>
        <strain evidence="2 3">NSJ-45</strain>
    </source>
</reference>
<evidence type="ECO:0000256" key="1">
    <source>
        <dbReference type="SAM" id="Phobius"/>
    </source>
</evidence>
<accession>A0ABR7K406</accession>
<feature type="transmembrane region" description="Helical" evidence="1">
    <location>
        <begin position="81"/>
        <end position="103"/>
    </location>
</feature>
<keyword evidence="1" id="KW-0812">Transmembrane</keyword>
<feature type="transmembrane region" description="Helical" evidence="1">
    <location>
        <begin position="233"/>
        <end position="251"/>
    </location>
</feature>
<dbReference type="RefSeq" id="WP_187006075.1">
    <property type="nucleotide sequence ID" value="NZ_JACRWD010000002.1"/>
</dbReference>
<feature type="transmembrane region" description="Helical" evidence="1">
    <location>
        <begin position="12"/>
        <end position="27"/>
    </location>
</feature>